<dbReference type="Gene3D" id="3.40.50.1240">
    <property type="entry name" value="Phosphoglycerate mutase-like"/>
    <property type="match status" value="1"/>
</dbReference>
<proteinExistence type="predicted"/>
<organism evidence="1">
    <name type="scientific">freshwater metagenome</name>
    <dbReference type="NCBI Taxonomy" id="449393"/>
    <lineage>
        <taxon>unclassified sequences</taxon>
        <taxon>metagenomes</taxon>
        <taxon>ecological metagenomes</taxon>
    </lineage>
</organism>
<protein>
    <submittedName>
        <fullName evidence="1">Unannotated protein</fullName>
    </submittedName>
</protein>
<dbReference type="SUPFAM" id="SSF53254">
    <property type="entry name" value="Phosphoglycerate mutase-like"/>
    <property type="match status" value="1"/>
</dbReference>
<reference evidence="1" key="1">
    <citation type="submission" date="2020-05" db="EMBL/GenBank/DDBJ databases">
        <authorList>
            <person name="Chiriac C."/>
            <person name="Salcher M."/>
            <person name="Ghai R."/>
            <person name="Kavagutti S V."/>
        </authorList>
    </citation>
    <scope>NUCLEOTIDE SEQUENCE</scope>
</reference>
<dbReference type="InterPro" id="IPR013078">
    <property type="entry name" value="His_Pase_superF_clade-1"/>
</dbReference>
<gene>
    <name evidence="1" type="ORF">UFOPK4098_00086</name>
    <name evidence="2" type="ORF">UFOPK4347_00286</name>
</gene>
<dbReference type="InterPro" id="IPR029033">
    <property type="entry name" value="His_PPase_superfam"/>
</dbReference>
<dbReference type="EMBL" id="CAFBQU010000004">
    <property type="protein sequence ID" value="CAB5060481.1"/>
    <property type="molecule type" value="Genomic_DNA"/>
</dbReference>
<name>A0A6J7PPJ5_9ZZZZ</name>
<dbReference type="EMBL" id="CAFBPN010000002">
    <property type="protein sequence ID" value="CAB5007337.1"/>
    <property type="molecule type" value="Genomic_DNA"/>
</dbReference>
<accession>A0A6J7PPJ5</accession>
<dbReference type="CDD" id="cd07067">
    <property type="entry name" value="HP_PGM_like"/>
    <property type="match status" value="1"/>
</dbReference>
<dbReference type="Pfam" id="PF00300">
    <property type="entry name" value="His_Phos_1"/>
    <property type="match status" value="1"/>
</dbReference>
<dbReference type="AlphaFoldDB" id="A0A6J7PPJ5"/>
<evidence type="ECO:0000313" key="1">
    <source>
        <dbReference type="EMBL" id="CAB5007337.1"/>
    </source>
</evidence>
<dbReference type="SMART" id="SM00855">
    <property type="entry name" value="PGAM"/>
    <property type="match status" value="1"/>
</dbReference>
<evidence type="ECO:0000313" key="2">
    <source>
        <dbReference type="EMBL" id="CAB5060481.1"/>
    </source>
</evidence>
<sequence length="152" mass="17126">MTIYLVRHTKAGSRKNWDDDDTQRPLVESGWEQARLLVQKFENVEVTRLISSPYMRCQQTLQPLAEARGLVVEIDPRLAENTSRDIVAELLNTVDEGTVLCSHGDVIPDVLGLFERHGMTLLSWCDTRKGATARLEKADGVFTTVDFWAPPS</sequence>